<dbReference type="PROSITE" id="PS50158">
    <property type="entry name" value="ZF_CCHC"/>
    <property type="match status" value="1"/>
</dbReference>
<dbReference type="InterPro" id="IPR043502">
    <property type="entry name" value="DNA/RNA_pol_sf"/>
</dbReference>
<dbReference type="AlphaFoldDB" id="A0AAE1KEN3"/>
<dbReference type="InterPro" id="IPR001878">
    <property type="entry name" value="Znf_CCHC"/>
</dbReference>
<feature type="domain" description="Peptidase A2" evidence="4">
    <location>
        <begin position="466"/>
        <end position="500"/>
    </location>
</feature>
<keyword evidence="1" id="KW-0479">Metal-binding</keyword>
<dbReference type="GO" id="GO:0071897">
    <property type="term" value="P:DNA biosynthetic process"/>
    <property type="evidence" value="ECO:0007669"/>
    <property type="project" value="UniProtKB-ARBA"/>
</dbReference>
<evidence type="ECO:0008006" key="7">
    <source>
        <dbReference type="Google" id="ProtNLM"/>
    </source>
</evidence>
<dbReference type="Gene3D" id="3.10.10.10">
    <property type="entry name" value="HIV Type 1 Reverse Transcriptase, subunit A, domain 1"/>
    <property type="match status" value="1"/>
</dbReference>
<protein>
    <recommendedName>
        <fullName evidence="7">CCHC-type domain-containing protein</fullName>
    </recommendedName>
</protein>
<evidence type="ECO:0000256" key="2">
    <source>
        <dbReference type="SAM" id="MobiDB-lite"/>
    </source>
</evidence>
<keyword evidence="1" id="KW-0862">Zinc</keyword>
<evidence type="ECO:0000313" key="5">
    <source>
        <dbReference type="EMBL" id="KAK3869860.1"/>
    </source>
</evidence>
<reference evidence="5" key="1">
    <citation type="submission" date="2023-10" db="EMBL/GenBank/DDBJ databases">
        <title>Genome assemblies of two species of porcelain crab, Petrolisthes cinctipes and Petrolisthes manimaculis (Anomura: Porcellanidae).</title>
        <authorList>
            <person name="Angst P."/>
        </authorList>
    </citation>
    <scope>NUCLEOTIDE SEQUENCE</scope>
    <source>
        <strain evidence="5">PB745_01</strain>
        <tissue evidence="5">Gill</tissue>
    </source>
</reference>
<feature type="domain" description="CCHC-type" evidence="3">
    <location>
        <begin position="371"/>
        <end position="385"/>
    </location>
</feature>
<dbReference type="GO" id="GO:0006508">
    <property type="term" value="P:proteolysis"/>
    <property type="evidence" value="ECO:0007669"/>
    <property type="project" value="InterPro"/>
</dbReference>
<dbReference type="Pfam" id="PF02023">
    <property type="entry name" value="SCAN"/>
    <property type="match status" value="1"/>
</dbReference>
<feature type="region of interest" description="Disordered" evidence="2">
    <location>
        <begin position="592"/>
        <end position="613"/>
    </location>
</feature>
<dbReference type="InterPro" id="IPR003309">
    <property type="entry name" value="SCAN_dom"/>
</dbReference>
<gene>
    <name evidence="5" type="ORF">Pcinc_024864</name>
</gene>
<dbReference type="Proteomes" id="UP001286313">
    <property type="component" value="Unassembled WGS sequence"/>
</dbReference>
<dbReference type="SUPFAM" id="SSF56672">
    <property type="entry name" value="DNA/RNA polymerases"/>
    <property type="match status" value="1"/>
</dbReference>
<dbReference type="InterPro" id="IPR038269">
    <property type="entry name" value="SCAN_sf"/>
</dbReference>
<dbReference type="PANTHER" id="PTHR46888">
    <property type="entry name" value="ZINC KNUCKLE DOMAINCONTAINING PROTEIN-RELATED"/>
    <property type="match status" value="1"/>
</dbReference>
<dbReference type="InterPro" id="IPR001995">
    <property type="entry name" value="Peptidase_A2_cat"/>
</dbReference>
<dbReference type="GO" id="GO:0003676">
    <property type="term" value="F:nucleic acid binding"/>
    <property type="evidence" value="ECO:0007669"/>
    <property type="project" value="InterPro"/>
</dbReference>
<name>A0AAE1KEN3_PETCI</name>
<dbReference type="EMBL" id="JAWQEG010002766">
    <property type="protein sequence ID" value="KAK3869860.1"/>
    <property type="molecule type" value="Genomic_DNA"/>
</dbReference>
<feature type="compositionally biased region" description="Polar residues" evidence="2">
    <location>
        <begin position="599"/>
        <end position="608"/>
    </location>
</feature>
<comment type="caution">
    <text evidence="5">The sequence shown here is derived from an EMBL/GenBank/DDBJ whole genome shotgun (WGS) entry which is preliminary data.</text>
</comment>
<evidence type="ECO:0000313" key="6">
    <source>
        <dbReference type="Proteomes" id="UP001286313"/>
    </source>
</evidence>
<sequence>MTDIDRLTRDELLVLTSYMSLESMASEGKQFIQNRIKQELFGIVSDDMVCEEGELDTQAVGSVVLPSVSTSLPITTHLSDQIPLTDINSEGNFTAEQRFELYKMREQARLDQTRLDHKYRMAKLHQPAGDPASSSSMSLNFSNLIPTFSEDEVEDFFTLFEEVAGGMKWPVVQWPFLLQSTLTGKARNTYISVTDDTRQDYYRLKKAILDTYQLRPEAYSQKFRKTSKKSDQSHVDFLYQTKKVFQLWMKSQAVESVEDLTEVIVLENFLNNIEPWVANYLRNKKVDKCNEAATRADDFVLNKKLIKYNSFQGKPRNSGVKPDVNIDQFAQNTHTSSRAKSAAQLTGNNCNLSPMFPKNKIGSNNFTAEIKCYYCGAKGHVKSKCWKKMRDENRVGSVAAVTETSMAENIRSVDRCGENDVVACVLERSEEASVAEFSRDNWSSPPSFNPFIYSGKVCLLGHEYDVKVLRDTGSDRTLYLNPNHGSHVSDTCVVLTGLGGPFSAQLVEAQLECDLFKGKAFVGVADELPVKGVDVILGNDLCGMRVRPDDPIVSAAPIVETSTDVLESEFPYVFPLCAMTRSMDGVISKVKSNDVKEPSNGNGVNASQELGDDVDMNDLSDTFYANLDELSELSDKGDSGLTDLQLHDEECKDLAASAPYVRKGELPTNGTVAVVHGSEVMKSESMSQEMVGSESGIEKGCGLDGNDIFYPPIMAGVRTFGNNSSAWRNLSQKLLHLELEQASQLISVLSQSSKVFRDVPGRTTEIVHDVDVGDASPVKLPPYRVSPARRGILQAELDYMITNKLIEKAISAWSSPVTLAPKPGGRYRFCIDSDV</sequence>
<evidence type="ECO:0000259" key="4">
    <source>
        <dbReference type="PROSITE" id="PS50175"/>
    </source>
</evidence>
<dbReference type="InterPro" id="IPR036875">
    <property type="entry name" value="Znf_CCHC_sf"/>
</dbReference>
<proteinExistence type="predicted"/>
<dbReference type="PANTHER" id="PTHR46888:SF13">
    <property type="entry name" value="RIBONUCLEASE H"/>
    <property type="match status" value="1"/>
</dbReference>
<dbReference type="SUPFAM" id="SSF47353">
    <property type="entry name" value="Retrovirus capsid dimerization domain-like"/>
    <property type="match status" value="1"/>
</dbReference>
<evidence type="ECO:0000256" key="1">
    <source>
        <dbReference type="PROSITE-ProRule" id="PRU00047"/>
    </source>
</evidence>
<dbReference type="Gene3D" id="1.10.4020.10">
    <property type="entry name" value="DNA breaking-rejoining enzymes"/>
    <property type="match status" value="1"/>
</dbReference>
<keyword evidence="1" id="KW-0863">Zinc-finger</keyword>
<dbReference type="PROSITE" id="PS50175">
    <property type="entry name" value="ASP_PROT_RETROV"/>
    <property type="match status" value="1"/>
</dbReference>
<accession>A0AAE1KEN3</accession>
<dbReference type="Gene3D" id="4.10.60.10">
    <property type="entry name" value="Zinc finger, CCHC-type"/>
    <property type="match status" value="1"/>
</dbReference>
<keyword evidence="6" id="KW-1185">Reference proteome</keyword>
<organism evidence="5 6">
    <name type="scientific">Petrolisthes cinctipes</name>
    <name type="common">Flat porcelain crab</name>
    <dbReference type="NCBI Taxonomy" id="88211"/>
    <lineage>
        <taxon>Eukaryota</taxon>
        <taxon>Metazoa</taxon>
        <taxon>Ecdysozoa</taxon>
        <taxon>Arthropoda</taxon>
        <taxon>Crustacea</taxon>
        <taxon>Multicrustacea</taxon>
        <taxon>Malacostraca</taxon>
        <taxon>Eumalacostraca</taxon>
        <taxon>Eucarida</taxon>
        <taxon>Decapoda</taxon>
        <taxon>Pleocyemata</taxon>
        <taxon>Anomura</taxon>
        <taxon>Galatheoidea</taxon>
        <taxon>Porcellanidae</taxon>
        <taxon>Petrolisthes</taxon>
    </lineage>
</organism>
<evidence type="ECO:0000259" key="3">
    <source>
        <dbReference type="PROSITE" id="PS50158"/>
    </source>
</evidence>
<dbReference type="GO" id="GO:0004190">
    <property type="term" value="F:aspartic-type endopeptidase activity"/>
    <property type="evidence" value="ECO:0007669"/>
    <property type="project" value="InterPro"/>
</dbReference>
<dbReference type="GO" id="GO:0008270">
    <property type="term" value="F:zinc ion binding"/>
    <property type="evidence" value="ECO:0007669"/>
    <property type="project" value="UniProtKB-KW"/>
</dbReference>
<dbReference type="SUPFAM" id="SSF57756">
    <property type="entry name" value="Retrovirus zinc finger-like domains"/>
    <property type="match status" value="1"/>
</dbReference>